<proteinExistence type="predicted"/>
<gene>
    <name evidence="1" type="ORF">V7S43_013658</name>
</gene>
<dbReference type="Gene3D" id="1.10.10.10">
    <property type="entry name" value="Winged helix-like DNA-binding domain superfamily/Winged helix DNA-binding domain"/>
    <property type="match status" value="1"/>
</dbReference>
<keyword evidence="2" id="KW-1185">Reference proteome</keyword>
<accession>A0ABD3F3R6</accession>
<reference evidence="1 2" key="1">
    <citation type="submission" date="2024-09" db="EMBL/GenBank/DDBJ databases">
        <title>Genome sequencing and assembly of Phytophthora oleae, isolate VK10A, causative agent of rot of olive drupes.</title>
        <authorList>
            <person name="Conti Taguali S."/>
            <person name="Riolo M."/>
            <person name="La Spada F."/>
            <person name="Cacciola S.O."/>
            <person name="Dionisio G."/>
        </authorList>
    </citation>
    <scope>NUCLEOTIDE SEQUENCE [LARGE SCALE GENOMIC DNA]</scope>
    <source>
        <strain evidence="1 2">VK10A</strain>
    </source>
</reference>
<comment type="caution">
    <text evidence="1">The sequence shown here is derived from an EMBL/GenBank/DDBJ whole genome shotgun (WGS) entry which is preliminary data.</text>
</comment>
<protein>
    <submittedName>
        <fullName evidence="1">Uncharacterized protein</fullName>
    </submittedName>
</protein>
<dbReference type="InterPro" id="IPR036388">
    <property type="entry name" value="WH-like_DNA-bd_sf"/>
</dbReference>
<name>A0ABD3F3R6_9STRA</name>
<evidence type="ECO:0000313" key="2">
    <source>
        <dbReference type="Proteomes" id="UP001632037"/>
    </source>
</evidence>
<evidence type="ECO:0000313" key="1">
    <source>
        <dbReference type="EMBL" id="KAL3661458.1"/>
    </source>
</evidence>
<organism evidence="1 2">
    <name type="scientific">Phytophthora oleae</name>
    <dbReference type="NCBI Taxonomy" id="2107226"/>
    <lineage>
        <taxon>Eukaryota</taxon>
        <taxon>Sar</taxon>
        <taxon>Stramenopiles</taxon>
        <taxon>Oomycota</taxon>
        <taxon>Peronosporomycetes</taxon>
        <taxon>Peronosporales</taxon>
        <taxon>Peronosporaceae</taxon>
        <taxon>Phytophthora</taxon>
    </lineage>
</organism>
<dbReference type="Proteomes" id="UP001632037">
    <property type="component" value="Unassembled WGS sequence"/>
</dbReference>
<dbReference type="EMBL" id="JBIMZQ010000036">
    <property type="protein sequence ID" value="KAL3661458.1"/>
    <property type="molecule type" value="Genomic_DNA"/>
</dbReference>
<dbReference type="AlphaFoldDB" id="A0ABD3F3R6"/>
<sequence length="86" mass="9729">MVIPHFATGKALEAAMSTGWNEQSRDDVLHRIEALAAEFLECLADEKILVLEALKRDSSAMIYDEVKQQQFHGNETRLIKLVLHHG</sequence>